<dbReference type="AlphaFoldDB" id="A0A5J9VAH4"/>
<accession>A0A5J9VAH4</accession>
<dbReference type="Proteomes" id="UP000324897">
    <property type="component" value="Chromosome 1"/>
</dbReference>
<organism evidence="1 2">
    <name type="scientific">Eragrostis curvula</name>
    <name type="common">weeping love grass</name>
    <dbReference type="NCBI Taxonomy" id="38414"/>
    <lineage>
        <taxon>Eukaryota</taxon>
        <taxon>Viridiplantae</taxon>
        <taxon>Streptophyta</taxon>
        <taxon>Embryophyta</taxon>
        <taxon>Tracheophyta</taxon>
        <taxon>Spermatophyta</taxon>
        <taxon>Magnoliopsida</taxon>
        <taxon>Liliopsida</taxon>
        <taxon>Poales</taxon>
        <taxon>Poaceae</taxon>
        <taxon>PACMAD clade</taxon>
        <taxon>Chloridoideae</taxon>
        <taxon>Eragrostideae</taxon>
        <taxon>Eragrostidinae</taxon>
        <taxon>Eragrostis</taxon>
    </lineage>
</organism>
<dbReference type="Gramene" id="TVU32945">
    <property type="protein sequence ID" value="TVU32945"/>
    <property type="gene ID" value="EJB05_24710"/>
</dbReference>
<sequence>MLSLRIFCFVSVIKKTAAIQLYFSTESITIHTQIGLYFTCLLQQRTLHFAILFAAYFPV</sequence>
<keyword evidence="2" id="KW-1185">Reference proteome</keyword>
<dbReference type="EMBL" id="RWGY01000011">
    <property type="protein sequence ID" value="TVU32945.1"/>
    <property type="molecule type" value="Genomic_DNA"/>
</dbReference>
<gene>
    <name evidence="1" type="ORF">EJB05_24710</name>
</gene>
<name>A0A5J9VAH4_9POAL</name>
<evidence type="ECO:0000313" key="1">
    <source>
        <dbReference type="EMBL" id="TVU32945.1"/>
    </source>
</evidence>
<reference evidence="1 2" key="1">
    <citation type="journal article" date="2019" name="Sci. Rep.">
        <title>A high-quality genome of Eragrostis curvula grass provides insights into Poaceae evolution and supports new strategies to enhance forage quality.</title>
        <authorList>
            <person name="Carballo J."/>
            <person name="Santos B.A.C.M."/>
            <person name="Zappacosta D."/>
            <person name="Garbus I."/>
            <person name="Selva J.P."/>
            <person name="Gallo C.A."/>
            <person name="Diaz A."/>
            <person name="Albertini E."/>
            <person name="Caccamo M."/>
            <person name="Echenique V."/>
        </authorList>
    </citation>
    <scope>NUCLEOTIDE SEQUENCE [LARGE SCALE GENOMIC DNA]</scope>
    <source>
        <strain evidence="2">cv. Victoria</strain>
        <tissue evidence="1">Leaf</tissue>
    </source>
</reference>
<proteinExistence type="predicted"/>
<comment type="caution">
    <text evidence="1">The sequence shown here is derived from an EMBL/GenBank/DDBJ whole genome shotgun (WGS) entry which is preliminary data.</text>
</comment>
<protein>
    <submittedName>
        <fullName evidence="1">Uncharacterized protein</fullName>
    </submittedName>
</protein>
<evidence type="ECO:0000313" key="2">
    <source>
        <dbReference type="Proteomes" id="UP000324897"/>
    </source>
</evidence>